<name>A0AAP0DF82_9ASTR</name>
<dbReference type="EMBL" id="JBCNJP010000008">
    <property type="protein sequence ID" value="KAK9073819.1"/>
    <property type="molecule type" value="Genomic_DNA"/>
</dbReference>
<gene>
    <name evidence="2" type="ORF">SSX86_006413</name>
</gene>
<proteinExistence type="predicted"/>
<evidence type="ECO:0000259" key="1">
    <source>
        <dbReference type="Pfam" id="PF12776"/>
    </source>
</evidence>
<accession>A0AAP0DF82</accession>
<organism evidence="2 3">
    <name type="scientific">Deinandra increscens subsp. villosa</name>
    <dbReference type="NCBI Taxonomy" id="3103831"/>
    <lineage>
        <taxon>Eukaryota</taxon>
        <taxon>Viridiplantae</taxon>
        <taxon>Streptophyta</taxon>
        <taxon>Embryophyta</taxon>
        <taxon>Tracheophyta</taxon>
        <taxon>Spermatophyta</taxon>
        <taxon>Magnoliopsida</taxon>
        <taxon>eudicotyledons</taxon>
        <taxon>Gunneridae</taxon>
        <taxon>Pentapetalae</taxon>
        <taxon>asterids</taxon>
        <taxon>campanulids</taxon>
        <taxon>Asterales</taxon>
        <taxon>Asteraceae</taxon>
        <taxon>Asteroideae</taxon>
        <taxon>Heliantheae alliance</taxon>
        <taxon>Madieae</taxon>
        <taxon>Madiinae</taxon>
        <taxon>Deinandra</taxon>
    </lineage>
</organism>
<dbReference type="Pfam" id="PF12776">
    <property type="entry name" value="Myb_DNA-bind_3"/>
    <property type="match status" value="1"/>
</dbReference>
<dbReference type="AlphaFoldDB" id="A0AAP0DF82"/>
<comment type="caution">
    <text evidence="2">The sequence shown here is derived from an EMBL/GenBank/DDBJ whole genome shotgun (WGS) entry which is preliminary data.</text>
</comment>
<protein>
    <recommendedName>
        <fullName evidence="1">Myb/SANT-like domain-containing protein</fullName>
    </recommendedName>
</protein>
<reference evidence="2 3" key="1">
    <citation type="submission" date="2024-04" db="EMBL/GenBank/DDBJ databases">
        <title>The reference genome of an endangered Asteraceae, Deinandra increscens subsp. villosa, native to the Central Coast of California.</title>
        <authorList>
            <person name="Guilliams M."/>
            <person name="Hasenstab-Lehman K."/>
            <person name="Meyer R."/>
            <person name="Mcevoy S."/>
        </authorList>
    </citation>
    <scope>NUCLEOTIDE SEQUENCE [LARGE SCALE GENOMIC DNA]</scope>
    <source>
        <tissue evidence="2">Leaf</tissue>
    </source>
</reference>
<dbReference type="InterPro" id="IPR024752">
    <property type="entry name" value="Myb/SANT-like_dom"/>
</dbReference>
<sequence length="268" mass="31122">MSKKENDGTTRKRELLIWTGPMDDAFIQAMLNEKDKGNKIDGTFTTQAYTNMVTELRKSLQREFTKKHLQNRLKTLKEHFSRCYDIFRGASLSGFSWNSNTKYIEAEDEVWEALIKEKPEAKKWRTKPISHYNEMLELFAKDRATGFGAETAKDKKNRMKNNDHFETIDEIDQSLETDEISLENFNTGEEINVTSTTPPSHVKLSSKLSSKRKKRKVEKVMESSRPHVYSEVEIYKELELMCLGPEEIASAYLFLVERPEKARAIFGC</sequence>
<evidence type="ECO:0000313" key="3">
    <source>
        <dbReference type="Proteomes" id="UP001408789"/>
    </source>
</evidence>
<dbReference type="PANTHER" id="PTHR46929:SF4">
    <property type="entry name" value="MYB_SANT-LIKE DOMAIN-CONTAINING PROTEIN"/>
    <property type="match status" value="1"/>
</dbReference>
<keyword evidence="3" id="KW-1185">Reference proteome</keyword>
<dbReference type="PANTHER" id="PTHR46929">
    <property type="entry name" value="EXPRESSED PROTEIN"/>
    <property type="match status" value="1"/>
</dbReference>
<dbReference type="Proteomes" id="UP001408789">
    <property type="component" value="Unassembled WGS sequence"/>
</dbReference>
<evidence type="ECO:0000313" key="2">
    <source>
        <dbReference type="EMBL" id="KAK9073819.1"/>
    </source>
</evidence>
<feature type="domain" description="Myb/SANT-like" evidence="1">
    <location>
        <begin position="18"/>
        <end position="113"/>
    </location>
</feature>